<keyword evidence="6 10" id="KW-0406">Ion transport</keyword>
<comment type="similarity">
    <text evidence="1 10">Belongs to the alphaproteobacteria porin family.</text>
</comment>
<dbReference type="EMBL" id="PUEJ01000003">
    <property type="protein sequence ID" value="PRH88165.1"/>
    <property type="molecule type" value="Genomic_DNA"/>
</dbReference>
<keyword evidence="3 10" id="KW-1134">Transmembrane beta strand</keyword>
<dbReference type="GO" id="GO:0015288">
    <property type="term" value="F:porin activity"/>
    <property type="evidence" value="ECO:0007669"/>
    <property type="project" value="UniProtKB-KW"/>
</dbReference>
<comment type="domain">
    <text evidence="10">Consists of 16-stranded beta-barrel sheets, with large surface-exposed loops, that form a transmembrane pore at the center of each barrel. The pore is partially ocluded by a peptide loop that folds into the pore lumen.</text>
</comment>
<dbReference type="AlphaFoldDB" id="A0A2S9QFR3"/>
<evidence type="ECO:0000256" key="3">
    <source>
        <dbReference type="ARBA" id="ARBA00022452"/>
    </source>
</evidence>
<dbReference type="InterPro" id="IPR003684">
    <property type="entry name" value="Porin_alphabac"/>
</dbReference>
<evidence type="ECO:0000256" key="7">
    <source>
        <dbReference type="ARBA" id="ARBA00023114"/>
    </source>
</evidence>
<keyword evidence="8 10" id="KW-0472">Membrane</keyword>
<keyword evidence="2 10" id="KW-0813">Transport</keyword>
<evidence type="ECO:0000313" key="11">
    <source>
        <dbReference type="EMBL" id="PRH88165.1"/>
    </source>
</evidence>
<protein>
    <recommendedName>
        <fullName evidence="10">Porin</fullName>
    </recommendedName>
</protein>
<comment type="function">
    <text evidence="10">Forms passive diffusion pores that allow small molecular weight hydrophilic materials across the outer membrane.</text>
</comment>
<evidence type="ECO:0000256" key="8">
    <source>
        <dbReference type="ARBA" id="ARBA00023136"/>
    </source>
</evidence>
<evidence type="ECO:0000256" key="1">
    <source>
        <dbReference type="ARBA" id="ARBA00009521"/>
    </source>
</evidence>
<evidence type="ECO:0000256" key="10">
    <source>
        <dbReference type="RuleBase" id="RU364005"/>
    </source>
</evidence>
<dbReference type="Proteomes" id="UP000237682">
    <property type="component" value="Unassembled WGS sequence"/>
</dbReference>
<evidence type="ECO:0000256" key="6">
    <source>
        <dbReference type="ARBA" id="ARBA00023065"/>
    </source>
</evidence>
<comment type="subcellular location">
    <subcellularLocation>
        <location evidence="10">Cell outer membrane</location>
        <topology evidence="10">Multi-pass membrane protein</topology>
    </subcellularLocation>
</comment>
<reference evidence="11 12" key="1">
    <citation type="submission" date="2018-02" db="EMBL/GenBank/DDBJ databases">
        <title>Whole genome sequencing of endophytic bacterium.</title>
        <authorList>
            <person name="Eedara R."/>
            <person name="Podile A.R."/>
        </authorList>
    </citation>
    <scope>NUCLEOTIDE SEQUENCE [LARGE SCALE GENOMIC DNA]</scope>
    <source>
        <strain evidence="11 12">RP1T</strain>
    </source>
</reference>
<keyword evidence="9 10" id="KW-0998">Cell outer membrane</keyword>
<keyword evidence="4 10" id="KW-0812">Transmembrane</keyword>
<keyword evidence="5 10" id="KW-0732">Signal</keyword>
<evidence type="ECO:0000256" key="9">
    <source>
        <dbReference type="ARBA" id="ARBA00023237"/>
    </source>
</evidence>
<dbReference type="OrthoDB" id="8448329at2"/>
<feature type="signal peptide" evidence="10">
    <location>
        <begin position="1"/>
        <end position="20"/>
    </location>
</feature>
<organism evidence="11 12">
    <name type="scientific">Labrys okinawensis</name>
    <dbReference type="NCBI Taxonomy" id="346911"/>
    <lineage>
        <taxon>Bacteria</taxon>
        <taxon>Pseudomonadati</taxon>
        <taxon>Pseudomonadota</taxon>
        <taxon>Alphaproteobacteria</taxon>
        <taxon>Hyphomicrobiales</taxon>
        <taxon>Xanthobacteraceae</taxon>
        <taxon>Labrys</taxon>
    </lineage>
</organism>
<evidence type="ECO:0000256" key="4">
    <source>
        <dbReference type="ARBA" id="ARBA00022692"/>
    </source>
</evidence>
<dbReference type="RefSeq" id="WP_105861831.1">
    <property type="nucleotide sequence ID" value="NZ_PUEJ01000003.1"/>
</dbReference>
<evidence type="ECO:0000256" key="5">
    <source>
        <dbReference type="ARBA" id="ARBA00022729"/>
    </source>
</evidence>
<keyword evidence="7 10" id="KW-0626">Porin</keyword>
<feature type="chain" id="PRO_5015368042" description="Porin" evidence="10">
    <location>
        <begin position="21"/>
        <end position="99"/>
    </location>
</feature>
<keyword evidence="12" id="KW-1185">Reference proteome</keyword>
<evidence type="ECO:0000256" key="2">
    <source>
        <dbReference type="ARBA" id="ARBA00022448"/>
    </source>
</evidence>
<comment type="caution">
    <text evidence="11">The sequence shown here is derived from an EMBL/GenBank/DDBJ whole genome shotgun (WGS) entry which is preliminary data.</text>
</comment>
<proteinExistence type="inferred from homology"/>
<name>A0A2S9QFR3_9HYPH</name>
<gene>
    <name evidence="11" type="ORF">C5L14_09805</name>
</gene>
<dbReference type="GO" id="GO:0009279">
    <property type="term" value="C:cell outer membrane"/>
    <property type="evidence" value="ECO:0007669"/>
    <property type="project" value="UniProtKB-SubCell"/>
</dbReference>
<evidence type="ECO:0000313" key="12">
    <source>
        <dbReference type="Proteomes" id="UP000237682"/>
    </source>
</evidence>
<dbReference type="GO" id="GO:0046930">
    <property type="term" value="C:pore complex"/>
    <property type="evidence" value="ECO:0007669"/>
    <property type="project" value="UniProtKB-KW"/>
</dbReference>
<dbReference type="GO" id="GO:0006811">
    <property type="term" value="P:monoatomic ion transport"/>
    <property type="evidence" value="ECO:0007669"/>
    <property type="project" value="UniProtKB-KW"/>
</dbReference>
<sequence length="99" mass="10577">MFRTISAAIAVLAFTAPGFAGEKTDPRCSQYGEGFVYSADTGMCIRVGGEFRADYGFRKQSGLGQQSGFGSTVKGHVDARGDSDLGPFRIVVEPTARKF</sequence>
<accession>A0A2S9QFR3</accession>
<dbReference type="Pfam" id="PF02530">
    <property type="entry name" value="Porin_2"/>
    <property type="match status" value="1"/>
</dbReference>